<dbReference type="Proteomes" id="UP000887566">
    <property type="component" value="Unplaced"/>
</dbReference>
<feature type="compositionally biased region" description="Basic and acidic residues" evidence="2">
    <location>
        <begin position="1"/>
        <end position="18"/>
    </location>
</feature>
<protein>
    <submittedName>
        <fullName evidence="4">Uncharacterized protein</fullName>
    </submittedName>
</protein>
<dbReference type="AlphaFoldDB" id="A0A914WWZ0"/>
<feature type="compositionally biased region" description="Basic residues" evidence="2">
    <location>
        <begin position="19"/>
        <end position="43"/>
    </location>
</feature>
<dbReference type="PANTHER" id="PTHR12150">
    <property type="entry name" value="CLASS IV SAM-BINDING METHYLTRANSFERASE-RELATED"/>
    <property type="match status" value="1"/>
</dbReference>
<organism evidence="3 4">
    <name type="scientific">Plectus sambesii</name>
    <dbReference type="NCBI Taxonomy" id="2011161"/>
    <lineage>
        <taxon>Eukaryota</taxon>
        <taxon>Metazoa</taxon>
        <taxon>Ecdysozoa</taxon>
        <taxon>Nematoda</taxon>
        <taxon>Chromadorea</taxon>
        <taxon>Plectida</taxon>
        <taxon>Plectina</taxon>
        <taxon>Plectoidea</taxon>
        <taxon>Plectidae</taxon>
        <taxon>Plectus</taxon>
    </lineage>
</organism>
<dbReference type="WBParaSite" id="PSAMB.scaffold5556size11412.g26874.t1">
    <property type="protein sequence ID" value="PSAMB.scaffold5556size11412.g26874.t1"/>
    <property type="gene ID" value="PSAMB.scaffold5556size11412.g26874"/>
</dbReference>
<dbReference type="InterPro" id="IPR029026">
    <property type="entry name" value="tRNA_m1G_MTases_N"/>
</dbReference>
<dbReference type="SUPFAM" id="SSF75217">
    <property type="entry name" value="alpha/beta knot"/>
    <property type="match status" value="1"/>
</dbReference>
<evidence type="ECO:0000256" key="1">
    <source>
        <dbReference type="ARBA" id="ARBA00009841"/>
    </source>
</evidence>
<dbReference type="InterPro" id="IPR029028">
    <property type="entry name" value="Alpha/beta_knot_MTases"/>
</dbReference>
<dbReference type="CDD" id="cd18086">
    <property type="entry name" value="HsC9orf114-like"/>
    <property type="match status" value="1"/>
</dbReference>
<dbReference type="Gene3D" id="3.40.1280.10">
    <property type="match status" value="1"/>
</dbReference>
<keyword evidence="3" id="KW-1185">Reference proteome</keyword>
<dbReference type="InterPro" id="IPR003750">
    <property type="entry name" value="Put_MeTrfase-C9orf114-like"/>
</dbReference>
<accession>A0A914WWZ0</accession>
<dbReference type="Gene3D" id="2.40.50.140">
    <property type="entry name" value="Nucleic acid-binding proteins"/>
    <property type="match status" value="1"/>
</dbReference>
<reference evidence="4" key="1">
    <citation type="submission" date="2022-11" db="UniProtKB">
        <authorList>
            <consortium name="WormBaseParasite"/>
        </authorList>
    </citation>
    <scope>IDENTIFICATION</scope>
</reference>
<dbReference type="SUPFAM" id="SSF50249">
    <property type="entry name" value="Nucleic acid-binding proteins"/>
    <property type="match status" value="1"/>
</dbReference>
<evidence type="ECO:0000256" key="2">
    <source>
        <dbReference type="SAM" id="MobiDB-lite"/>
    </source>
</evidence>
<dbReference type="InterPro" id="IPR012340">
    <property type="entry name" value="NA-bd_OB-fold"/>
</dbReference>
<proteinExistence type="inferred from homology"/>
<feature type="region of interest" description="Disordered" evidence="2">
    <location>
        <begin position="1"/>
        <end position="49"/>
    </location>
</feature>
<dbReference type="Pfam" id="PF02598">
    <property type="entry name" value="Methyltrn_RNA_3"/>
    <property type="match status" value="1"/>
</dbReference>
<evidence type="ECO:0000313" key="4">
    <source>
        <dbReference type="WBParaSite" id="PSAMB.scaffold5556size11412.g26874.t1"/>
    </source>
</evidence>
<comment type="similarity">
    <text evidence="1">Belongs to the class IV-like SAM-binding methyltransferase superfamily.</text>
</comment>
<name>A0A914WWZ0_9BILA</name>
<sequence>MSADKVEDRGAVEDEKERRLRRSLKQKIKKKDKPLTWRKRKEQHKPEKEEKLLNQLKEFKNYKEPTESVENNTIEDDGVEEVVEKKKSSKLSTQGRRYTVSIALPGSIMDNAQSAELRTYLAGQIARAAAVFCVDEIIIFDEHAKITRNDIDAFDRGQWPQPGAMDKPGDCNFLLARILQYLECPQYLRKALFPLQRQLQYAGLLNPLDAMHHLRHDDLSIPYREAVVLNKPVKEGRGSFCDAGLAKEVQVDRSLEAGIRVTLKLTSTDMMKRNLRADVVSPSEPRKKGGIYWGYSVRVASSLGGVFKDGPYEYDMLMGTSERGESIDEVEVPNFKHGLIVFGGLNGLEACLDADQSLSADNPADLFQLYINSLPDQGSHTIRTEEAILITLGALRPKFIG</sequence>
<evidence type="ECO:0000313" key="3">
    <source>
        <dbReference type="Proteomes" id="UP000887566"/>
    </source>
</evidence>
<dbReference type="PANTHER" id="PTHR12150:SF13">
    <property type="entry name" value="METHYLTRANSFERASE C9ORF114-RELATED"/>
    <property type="match status" value="1"/>
</dbReference>